<dbReference type="PANTHER" id="PTHR37467:SF1">
    <property type="entry name" value="EXPORTED CALCIUM-BINDING GLYCOPROTEIN"/>
    <property type="match status" value="1"/>
</dbReference>
<dbReference type="PANTHER" id="PTHR37467">
    <property type="entry name" value="EXPORTED CALCIUM-BINDING GLYCOPROTEIN-RELATED"/>
    <property type="match status" value="1"/>
</dbReference>
<dbReference type="PROSITE" id="PS00018">
    <property type="entry name" value="EF_HAND_1"/>
    <property type="match status" value="1"/>
</dbReference>
<evidence type="ECO:0000313" key="7">
    <source>
        <dbReference type="EMBL" id="NYH40787.1"/>
    </source>
</evidence>
<dbReference type="Gene3D" id="4.10.1080.10">
    <property type="entry name" value="TSP type-3 repeat"/>
    <property type="match status" value="1"/>
</dbReference>
<feature type="compositionally biased region" description="Acidic residues" evidence="5">
    <location>
        <begin position="353"/>
        <end position="369"/>
    </location>
</feature>
<comment type="caution">
    <text evidence="7">The sequence shown here is derived from an EMBL/GenBank/DDBJ whole genome shotgun (WGS) entry which is preliminary data.</text>
</comment>
<dbReference type="InterPro" id="IPR018247">
    <property type="entry name" value="EF_Hand_1_Ca_BS"/>
</dbReference>
<evidence type="ECO:0000256" key="2">
    <source>
        <dbReference type="ARBA" id="ARBA00022525"/>
    </source>
</evidence>
<dbReference type="InterPro" id="IPR053180">
    <property type="entry name" value="Ca-binding_acidic-repeat"/>
</dbReference>
<comment type="subcellular location">
    <subcellularLocation>
        <location evidence="1">Secreted</location>
    </subcellularLocation>
</comment>
<dbReference type="AlphaFoldDB" id="A0A7Y9WWE2"/>
<dbReference type="CDD" id="cd20742">
    <property type="entry name" value="FIX_vWA-like"/>
    <property type="match status" value="1"/>
</dbReference>
<dbReference type="InterPro" id="IPR059100">
    <property type="entry name" value="TSP3_bac"/>
</dbReference>
<sequence>MRHRRRLRSRLAAVVAALVVAPVALAAAPASAGEKRLWEVEVAKIPTAEYTRDAKVYITESLQALRPYVDGGLGHSRIAPVLADVESRYFDGARLKSATDGATAFDNLQHLESFLKSRLSGASPPNGEAEQAHVVALVETLFGLRLLADAAIQDAEATIGPFRASPPPAPAPAGLTEAFADLDAAKASLAKADTMLVKANPEPATVHASKAWADGFRVLTRLGITYGGDHDGDGVVDVVELRFGSSPLLVDSDGDGLTDKFEITELAGWTRPNAVDTDQDAVADGAEDVDGDGLTNLDEQRIGTSPTDPDTDGDGATDGAEVAQGSNPLVADQPRAPPTPGDVPPIVSNPTDTDTDGDGLPDLVEEDGLTDPNNVDTDGDGLSDFTEDDLSINPRVQDTDGDGLRDDYEVANADSQGLDPGRVDEQISKWTYVSDFLLGMFAGDFAEKDSMAWLAGNLCGGGLSVIPVVGWILGGLADIRDTIAALIHGEWVSAGLSILGVVPYVGDAVAIPAKVSKFVLKYTHRLTPAARFIAKYDKIPDTVKELTYELIMPEVWAALVEPEGLAAAAAGRVSKSNFNRLLSGERTDLQKIHFALKAVGSNGQNLHVPGPNVRWATGRNDGQNIFVDEIMGYRQDRTRGQPQLWLRQAGVPGQFEPSGRSADYGEHTPEGWVIHEVKTGVPTEHDRHNLIQCDEDKWYSDPANQDKILEDNKINPQFRNTRIKGAQWHFMPHGGYNSLGPSDLVLDCLKKNNIPFTIHFPLD</sequence>
<dbReference type="RefSeq" id="WP_179778860.1">
    <property type="nucleotide sequence ID" value="NZ_JACCHK010000001.1"/>
</dbReference>
<gene>
    <name evidence="7" type="ORF">HNR22_000514</name>
</gene>
<evidence type="ECO:0000256" key="5">
    <source>
        <dbReference type="SAM" id="MobiDB-lite"/>
    </source>
</evidence>
<dbReference type="PROSITE" id="PS51318">
    <property type="entry name" value="TAT"/>
    <property type="match status" value="1"/>
</dbReference>
<dbReference type="EMBL" id="JACCHK010000001">
    <property type="protein sequence ID" value="NYH40787.1"/>
    <property type="molecule type" value="Genomic_DNA"/>
</dbReference>
<feature type="region of interest" description="Disordered" evidence="5">
    <location>
        <begin position="284"/>
        <end position="404"/>
    </location>
</feature>
<evidence type="ECO:0000256" key="6">
    <source>
        <dbReference type="SAM" id="SignalP"/>
    </source>
</evidence>
<organism evidence="7 8">
    <name type="scientific">Micromonospora jinlongensis</name>
    <dbReference type="NCBI Taxonomy" id="1287877"/>
    <lineage>
        <taxon>Bacteria</taxon>
        <taxon>Bacillati</taxon>
        <taxon>Actinomycetota</taxon>
        <taxon>Actinomycetes</taxon>
        <taxon>Micromonosporales</taxon>
        <taxon>Micromonosporaceae</taxon>
        <taxon>Micromonospora</taxon>
    </lineage>
</organism>
<protein>
    <submittedName>
        <fullName evidence="7">Uncharacterized protein</fullName>
    </submittedName>
</protein>
<dbReference type="InterPro" id="IPR028974">
    <property type="entry name" value="TSP_type-3_rpt"/>
</dbReference>
<keyword evidence="3 6" id="KW-0732">Signal</keyword>
<feature type="compositionally biased region" description="Acidic residues" evidence="5">
    <location>
        <begin position="377"/>
        <end position="390"/>
    </location>
</feature>
<dbReference type="Pfam" id="PF18884">
    <property type="entry name" value="TSP3_bac"/>
    <property type="match status" value="4"/>
</dbReference>
<reference evidence="7 8" key="1">
    <citation type="submission" date="2020-07" db="EMBL/GenBank/DDBJ databases">
        <title>Sequencing the genomes of 1000 actinobacteria strains.</title>
        <authorList>
            <person name="Klenk H.-P."/>
        </authorList>
    </citation>
    <scope>NUCLEOTIDE SEQUENCE [LARGE SCALE GENOMIC DNA]</scope>
    <source>
        <strain evidence="7 8">DSM 45876</strain>
    </source>
</reference>
<dbReference type="Proteomes" id="UP000523545">
    <property type="component" value="Unassembled WGS sequence"/>
</dbReference>
<evidence type="ECO:0000256" key="4">
    <source>
        <dbReference type="ARBA" id="ARBA00022837"/>
    </source>
</evidence>
<proteinExistence type="predicted"/>
<dbReference type="InterPro" id="IPR006311">
    <property type="entry name" value="TAT_signal"/>
</dbReference>
<evidence type="ECO:0000256" key="3">
    <source>
        <dbReference type="ARBA" id="ARBA00022729"/>
    </source>
</evidence>
<feature type="chain" id="PRO_5031031183" evidence="6">
    <location>
        <begin position="27"/>
        <end position="763"/>
    </location>
</feature>
<keyword evidence="8" id="KW-1185">Reference proteome</keyword>
<feature type="signal peptide" evidence="6">
    <location>
        <begin position="1"/>
        <end position="26"/>
    </location>
</feature>
<dbReference type="GO" id="GO:0005509">
    <property type="term" value="F:calcium ion binding"/>
    <property type="evidence" value="ECO:0007669"/>
    <property type="project" value="InterPro"/>
</dbReference>
<evidence type="ECO:0000313" key="8">
    <source>
        <dbReference type="Proteomes" id="UP000523545"/>
    </source>
</evidence>
<name>A0A7Y9WWE2_9ACTN</name>
<keyword evidence="2" id="KW-0964">Secreted</keyword>
<keyword evidence="4" id="KW-0106">Calcium</keyword>
<accession>A0A7Y9WWE2</accession>
<evidence type="ECO:0000256" key="1">
    <source>
        <dbReference type="ARBA" id="ARBA00004613"/>
    </source>
</evidence>